<feature type="coiled-coil region" evidence="1">
    <location>
        <begin position="185"/>
        <end position="212"/>
    </location>
</feature>
<dbReference type="VEuPathDB" id="ToxoDB:EAH_00012850"/>
<accession>U6GKW8</accession>
<organism evidence="4 5">
    <name type="scientific">Eimeria acervulina</name>
    <name type="common">Coccidian parasite</name>
    <dbReference type="NCBI Taxonomy" id="5801"/>
    <lineage>
        <taxon>Eukaryota</taxon>
        <taxon>Sar</taxon>
        <taxon>Alveolata</taxon>
        <taxon>Apicomplexa</taxon>
        <taxon>Conoidasida</taxon>
        <taxon>Coccidia</taxon>
        <taxon>Eucoccidiorida</taxon>
        <taxon>Eimeriorina</taxon>
        <taxon>Eimeriidae</taxon>
        <taxon>Eimeria</taxon>
    </lineage>
</organism>
<sequence length="711" mass="77295">MATRSFKLAVAASVFFLPTTFWDNAVAQEGAEDTSQWTSHGDQLQIEASTRGRLSGVSAAPHTVGRLPSLGAVQAFGTLVVAAAAVFLVLRWSSIRKQKPISQTHASGPAVPQGNTEPVELSANGLSAADVEHGGASGETDEIDLVELQISLLTLSPYDASTLSTAERRMVALAVEAFQGVGDELEVLYARAAELDRQRSNMQDRIEQVKERQKAGEHYSDTILETLQAAAEKLDDQADTAWEAYAAKDQQRDQMGYTAAQEQRSARLLSDSAARHSNDGTPPLTPKAAAAVAAAERVLQAVHRHSPLRVTARPSFSAERAARAEEAVKAHTRALIQAMQRWNQDRSGLVAAAQEALREAIVVLGQLEAGSWGETSKGLRTAVERLQTIINTATRSTANSWSMGSMILSDAEKAAATARAAAQVQRQTMDALRISRDLGKMLRNMDGTEGQYRKMETLFGDGVTIYTVALHTEVPREVPHEIYQPFVLAVKMCGNILGDATHSLKRYWHATIEKHRGLLVRATDALRATRMQATANGNAGISQLLESDMRNCRVALSQATTCYKRMMSYSTFPSAFPFLANGCIGLRIAMDSAQTQLVQAADALASAWETDLSEAVEAFKSHASLDNAREVSSRAEEGSDALARIYRLADPSPQFEGLESSIERARQLVEKFKQQQPQQQKSDQEQQEGTRTSGVASRLRHWLGGKVSGRE</sequence>
<reference evidence="4" key="1">
    <citation type="submission" date="2013-10" db="EMBL/GenBank/DDBJ databases">
        <title>Genomic analysis of the causative agents of coccidiosis in chickens.</title>
        <authorList>
            <person name="Reid A.J."/>
            <person name="Blake D."/>
            <person name="Billington K."/>
            <person name="Browne H."/>
            <person name="Dunn M."/>
            <person name="Hung S."/>
            <person name="Kawahara F."/>
            <person name="Miranda-Saavedra D."/>
            <person name="Mourier T."/>
            <person name="Nagra H."/>
            <person name="Otto T.D."/>
            <person name="Rawlings N."/>
            <person name="Sanchez A."/>
            <person name="Sanders M."/>
            <person name="Subramaniam C."/>
            <person name="Tay Y."/>
            <person name="Dear P."/>
            <person name="Doerig C."/>
            <person name="Gruber A."/>
            <person name="Parkinson J."/>
            <person name="Shirley M."/>
            <person name="Wan K.L."/>
            <person name="Berriman M."/>
            <person name="Tomley F."/>
            <person name="Pain A."/>
        </authorList>
    </citation>
    <scope>NUCLEOTIDE SEQUENCE [LARGE SCALE GENOMIC DNA]</scope>
    <source>
        <strain evidence="4">Houghton</strain>
    </source>
</reference>
<protein>
    <submittedName>
        <fullName evidence="4">Uncharacterized protein</fullName>
    </submittedName>
</protein>
<feature type="region of interest" description="Disordered" evidence="2">
    <location>
        <begin position="251"/>
        <end position="282"/>
    </location>
</feature>
<feature type="signal peptide" evidence="3">
    <location>
        <begin position="1"/>
        <end position="27"/>
    </location>
</feature>
<evidence type="ECO:0000256" key="3">
    <source>
        <dbReference type="SAM" id="SignalP"/>
    </source>
</evidence>
<evidence type="ECO:0000313" key="4">
    <source>
        <dbReference type="EMBL" id="CDI79928.1"/>
    </source>
</evidence>
<name>U6GKW8_EIMAC</name>
<dbReference type="EMBL" id="HG671106">
    <property type="protein sequence ID" value="CDI79928.1"/>
    <property type="molecule type" value="Genomic_DNA"/>
</dbReference>
<feature type="chain" id="PRO_5004671312" evidence="3">
    <location>
        <begin position="28"/>
        <end position="711"/>
    </location>
</feature>
<keyword evidence="5" id="KW-1185">Reference proteome</keyword>
<feature type="region of interest" description="Disordered" evidence="2">
    <location>
        <begin position="101"/>
        <end position="120"/>
    </location>
</feature>
<reference evidence="4" key="2">
    <citation type="submission" date="2013-10" db="EMBL/GenBank/DDBJ databases">
        <authorList>
            <person name="Aslett M."/>
        </authorList>
    </citation>
    <scope>NUCLEOTIDE SEQUENCE [LARGE SCALE GENOMIC DNA]</scope>
    <source>
        <strain evidence="4">Houghton</strain>
    </source>
</reference>
<dbReference type="OMA" id="WHATIEK"/>
<dbReference type="OrthoDB" id="347570at2759"/>
<evidence type="ECO:0000256" key="1">
    <source>
        <dbReference type="SAM" id="Coils"/>
    </source>
</evidence>
<dbReference type="Proteomes" id="UP000018050">
    <property type="component" value="Unassembled WGS sequence"/>
</dbReference>
<evidence type="ECO:0000313" key="5">
    <source>
        <dbReference type="Proteomes" id="UP000018050"/>
    </source>
</evidence>
<dbReference type="AlphaFoldDB" id="U6GKW8"/>
<feature type="region of interest" description="Disordered" evidence="2">
    <location>
        <begin position="668"/>
        <end position="711"/>
    </location>
</feature>
<keyword evidence="3" id="KW-0732">Signal</keyword>
<keyword evidence="1" id="KW-0175">Coiled coil</keyword>
<dbReference type="RefSeq" id="XP_013250042.1">
    <property type="nucleotide sequence ID" value="XM_013394588.1"/>
</dbReference>
<proteinExistence type="predicted"/>
<gene>
    <name evidence="4" type="ORF">EAH_00012850</name>
</gene>
<evidence type="ECO:0000256" key="2">
    <source>
        <dbReference type="SAM" id="MobiDB-lite"/>
    </source>
</evidence>
<dbReference type="GeneID" id="25269355"/>